<comment type="caution">
    <text evidence="1">The sequence shown here is derived from an EMBL/GenBank/DDBJ whole genome shotgun (WGS) entry which is preliminary data.</text>
</comment>
<reference evidence="1 2" key="1">
    <citation type="submission" date="2022-06" db="EMBL/GenBank/DDBJ databases">
        <title>Genomic Encyclopedia of Archaeal and Bacterial Type Strains, Phase II (KMG-II): from individual species to whole genera.</title>
        <authorList>
            <person name="Goeker M."/>
        </authorList>
    </citation>
    <scope>NUCLEOTIDE SEQUENCE [LARGE SCALE GENOMIC DNA]</scope>
    <source>
        <strain evidence="1 2">DSM 44255</strain>
    </source>
</reference>
<keyword evidence="2" id="KW-1185">Reference proteome</keyword>
<proteinExistence type="predicted"/>
<evidence type="ECO:0000313" key="1">
    <source>
        <dbReference type="EMBL" id="MCP2269274.1"/>
    </source>
</evidence>
<protein>
    <recommendedName>
        <fullName evidence="3">CDP-glycerol:poly(Glycerophosphate) glycerophosphotransferase</fullName>
    </recommendedName>
</protein>
<dbReference type="RefSeq" id="WP_253886281.1">
    <property type="nucleotide sequence ID" value="NZ_BAAAVB010000004.1"/>
</dbReference>
<name>A0ABT1I9H1_9PSEU</name>
<accession>A0ABT1I9H1</accession>
<sequence length="404" mass="45015">MVAAEQEGSRVLAPGERAAAPWTTFAGKTVLVLAQHPQAVTRLLFDVLPLLLTDPRINVVWTTPDLRYRWSSEFDDFLRELGIARVPWWQVLTTPYDLVLSACFGGLDETIGPKVKLPHGINGARSRIGPFPDEEQHDLRREKLMKDGKVVASALMLSHEDELAVLAKSCPEALPHAVVAGCPSFDRMLVSRRRAKRYRRALRVCPWQKLVVVSTTWSEHSLWGSDPTVFARLRAALPSWRYRIVVIVHPFIWLLHGRPAVLVRLKQAGVTALPYREGWRAALIAADLLAGDHGSVTQYGAALGLPVLMTTRSLRDVRRDSTADRLSRLATPFDPRKPLLRQVRAALKAGGSRDFADIALSNHGQATEIIHRVCYELLGIPKPGGVVLVRPLRRPFPIDLSDVE</sequence>
<dbReference type="EMBL" id="JAMTCO010000004">
    <property type="protein sequence ID" value="MCP2269274.1"/>
    <property type="molecule type" value="Genomic_DNA"/>
</dbReference>
<dbReference type="Proteomes" id="UP001205185">
    <property type="component" value="Unassembled WGS sequence"/>
</dbReference>
<evidence type="ECO:0008006" key="3">
    <source>
        <dbReference type="Google" id="ProtNLM"/>
    </source>
</evidence>
<organism evidence="1 2">
    <name type="scientific">Actinokineospora diospyrosa</name>
    <dbReference type="NCBI Taxonomy" id="103728"/>
    <lineage>
        <taxon>Bacteria</taxon>
        <taxon>Bacillati</taxon>
        <taxon>Actinomycetota</taxon>
        <taxon>Actinomycetes</taxon>
        <taxon>Pseudonocardiales</taxon>
        <taxon>Pseudonocardiaceae</taxon>
        <taxon>Actinokineospora</taxon>
    </lineage>
</organism>
<gene>
    <name evidence="1" type="ORF">LV75_001762</name>
</gene>
<dbReference type="SUPFAM" id="SSF53756">
    <property type="entry name" value="UDP-Glycosyltransferase/glycogen phosphorylase"/>
    <property type="match status" value="1"/>
</dbReference>
<evidence type="ECO:0000313" key="2">
    <source>
        <dbReference type="Proteomes" id="UP001205185"/>
    </source>
</evidence>